<dbReference type="Pfam" id="PF01032">
    <property type="entry name" value="FecCD"/>
    <property type="match status" value="1"/>
</dbReference>
<feature type="transmembrane region" description="Helical" evidence="8">
    <location>
        <begin position="78"/>
        <end position="99"/>
    </location>
</feature>
<proteinExistence type="inferred from homology"/>
<dbReference type="InterPro" id="IPR037294">
    <property type="entry name" value="ABC_BtuC-like"/>
</dbReference>
<feature type="transmembrane region" description="Helical" evidence="8">
    <location>
        <begin position="105"/>
        <end position="124"/>
    </location>
</feature>
<comment type="similarity">
    <text evidence="2">Belongs to the binding-protein-dependent transport system permease family. FecCD subfamily.</text>
</comment>
<organism evidence="9 10">
    <name type="scientific">Clavibacter nebraskensis</name>
    <dbReference type="NCBI Taxonomy" id="31963"/>
    <lineage>
        <taxon>Bacteria</taxon>
        <taxon>Bacillati</taxon>
        <taxon>Actinomycetota</taxon>
        <taxon>Actinomycetes</taxon>
        <taxon>Micrococcales</taxon>
        <taxon>Microbacteriaceae</taxon>
        <taxon>Clavibacter</taxon>
    </lineage>
</organism>
<dbReference type="GO" id="GO:0022857">
    <property type="term" value="F:transmembrane transporter activity"/>
    <property type="evidence" value="ECO:0007669"/>
    <property type="project" value="InterPro"/>
</dbReference>
<dbReference type="AlphaFoldDB" id="A0A399NUM3"/>
<evidence type="ECO:0000256" key="8">
    <source>
        <dbReference type="SAM" id="Phobius"/>
    </source>
</evidence>
<comment type="subcellular location">
    <subcellularLocation>
        <location evidence="1">Cell membrane</location>
        <topology evidence="1">Multi-pass membrane protein</topology>
    </subcellularLocation>
</comment>
<dbReference type="PANTHER" id="PTHR30472:SF1">
    <property type="entry name" value="FE(3+) DICITRATE TRANSPORT SYSTEM PERMEASE PROTEIN FECC-RELATED"/>
    <property type="match status" value="1"/>
</dbReference>
<dbReference type="InterPro" id="IPR000522">
    <property type="entry name" value="ABC_transptr_permease_BtuC"/>
</dbReference>
<dbReference type="Gene3D" id="1.10.3470.10">
    <property type="entry name" value="ABC transporter involved in vitamin B12 uptake, BtuC"/>
    <property type="match status" value="1"/>
</dbReference>
<protein>
    <submittedName>
        <fullName evidence="9">Fe(3+)-siderophore ABC transporter permease</fullName>
    </submittedName>
</protein>
<accession>A0A399NUM3</accession>
<feature type="transmembrane region" description="Helical" evidence="8">
    <location>
        <begin position="136"/>
        <end position="157"/>
    </location>
</feature>
<evidence type="ECO:0000313" key="10">
    <source>
        <dbReference type="Proteomes" id="UP000265361"/>
    </source>
</evidence>
<dbReference type="GO" id="GO:0005886">
    <property type="term" value="C:plasma membrane"/>
    <property type="evidence" value="ECO:0007669"/>
    <property type="project" value="UniProtKB-SubCell"/>
</dbReference>
<reference evidence="9 10" key="1">
    <citation type="submission" date="2018-08" db="EMBL/GenBank/DDBJ databases">
        <title>Genome Sequence of Clavibacter michiganensis Subspecies type strains, and the Atypical Peach-Colored Strains Isolated from Tomato.</title>
        <authorList>
            <person name="Osdaghi E."/>
            <person name="Portier P."/>
            <person name="Briand M."/>
            <person name="Jacques M.-A."/>
        </authorList>
    </citation>
    <scope>NUCLEOTIDE SEQUENCE [LARGE SCALE GENOMIC DNA]</scope>
    <source>
        <strain evidence="9 10">CFBP 7577</strain>
    </source>
</reference>
<sequence length="200" mass="19589">LGVLVLAALASIAIGSRDIPVGAVVDALAGRPRDPAELVVILDLRVPRTLVGLAAGLALGVAGALIQAVTRNSLADPGILGVTAGSAFAVAIATGVLGVTAVSGYLWFAFAGALVAAVVVYVVGSAGRGGGDPVRLTLAGVALGAVLAGITSALLLADPRGFSAMRAWESGSLQDRGWDALVPVAPFLAAGVLLAALIAR</sequence>
<keyword evidence="5 8" id="KW-0812">Transmembrane</keyword>
<keyword evidence="7 8" id="KW-0472">Membrane</keyword>
<evidence type="ECO:0000256" key="4">
    <source>
        <dbReference type="ARBA" id="ARBA00022475"/>
    </source>
</evidence>
<comment type="caution">
    <text evidence="9">The sequence shown here is derived from an EMBL/GenBank/DDBJ whole genome shotgun (WGS) entry which is preliminary data.</text>
</comment>
<evidence type="ECO:0000256" key="1">
    <source>
        <dbReference type="ARBA" id="ARBA00004651"/>
    </source>
</evidence>
<evidence type="ECO:0000256" key="6">
    <source>
        <dbReference type="ARBA" id="ARBA00022989"/>
    </source>
</evidence>
<evidence type="ECO:0000256" key="2">
    <source>
        <dbReference type="ARBA" id="ARBA00007935"/>
    </source>
</evidence>
<keyword evidence="4" id="KW-1003">Cell membrane</keyword>
<feature type="non-terminal residue" evidence="9">
    <location>
        <position position="200"/>
    </location>
</feature>
<dbReference type="GO" id="GO:0033214">
    <property type="term" value="P:siderophore-iron import into cell"/>
    <property type="evidence" value="ECO:0007669"/>
    <property type="project" value="TreeGrafter"/>
</dbReference>
<gene>
    <name evidence="9" type="ORF">DZF97_16800</name>
</gene>
<feature type="transmembrane region" description="Helical" evidence="8">
    <location>
        <begin position="47"/>
        <end position="66"/>
    </location>
</feature>
<dbReference type="EMBL" id="QWED01000946">
    <property type="protein sequence ID" value="RII97900.1"/>
    <property type="molecule type" value="Genomic_DNA"/>
</dbReference>
<evidence type="ECO:0000256" key="3">
    <source>
        <dbReference type="ARBA" id="ARBA00022448"/>
    </source>
</evidence>
<keyword evidence="3" id="KW-0813">Transport</keyword>
<dbReference type="SUPFAM" id="SSF81345">
    <property type="entry name" value="ABC transporter involved in vitamin B12 uptake, BtuC"/>
    <property type="match status" value="1"/>
</dbReference>
<evidence type="ECO:0000256" key="5">
    <source>
        <dbReference type="ARBA" id="ARBA00022692"/>
    </source>
</evidence>
<dbReference type="Proteomes" id="UP000265361">
    <property type="component" value="Unassembled WGS sequence"/>
</dbReference>
<keyword evidence="6 8" id="KW-1133">Transmembrane helix</keyword>
<dbReference type="PANTHER" id="PTHR30472">
    <property type="entry name" value="FERRIC ENTEROBACTIN TRANSPORT SYSTEM PERMEASE PROTEIN"/>
    <property type="match status" value="1"/>
</dbReference>
<feature type="transmembrane region" description="Helical" evidence="8">
    <location>
        <begin position="177"/>
        <end position="199"/>
    </location>
</feature>
<feature type="non-terminal residue" evidence="9">
    <location>
        <position position="1"/>
    </location>
</feature>
<evidence type="ECO:0000256" key="7">
    <source>
        <dbReference type="ARBA" id="ARBA00023136"/>
    </source>
</evidence>
<evidence type="ECO:0000313" key="9">
    <source>
        <dbReference type="EMBL" id="RII97900.1"/>
    </source>
</evidence>
<name>A0A399NUM3_9MICO</name>